<name>A0A2M7T5V1_9ACTN</name>
<dbReference type="RefSeq" id="WP_286677897.1">
    <property type="nucleotide sequence ID" value="NZ_MNXI01000044.1"/>
</dbReference>
<dbReference type="PANTHER" id="PTHR37163">
    <property type="entry name" value="CONSERVED PROTEIN"/>
    <property type="match status" value="1"/>
</dbReference>
<organism evidence="1 2">
    <name type="scientific">Candidatus Aquicultor secundus</name>
    <dbReference type="NCBI Taxonomy" id="1973895"/>
    <lineage>
        <taxon>Bacteria</taxon>
        <taxon>Bacillati</taxon>
        <taxon>Actinomycetota</taxon>
        <taxon>Candidatus Aquicultoria</taxon>
        <taxon>Candidatus Aquicultorales</taxon>
        <taxon>Candidatus Aquicultoraceae</taxon>
        <taxon>Candidatus Aquicultor</taxon>
    </lineage>
</organism>
<dbReference type="EMBL" id="PFNG01000224">
    <property type="protein sequence ID" value="PIZ35842.1"/>
    <property type="molecule type" value="Genomic_DNA"/>
</dbReference>
<reference evidence="2" key="1">
    <citation type="submission" date="2017-09" db="EMBL/GenBank/DDBJ databases">
        <title>Depth-based differentiation of microbial function through sediment-hosted aquifers and enrichment of novel symbionts in the deep terrestrial subsurface.</title>
        <authorList>
            <person name="Probst A.J."/>
            <person name="Ladd B."/>
            <person name="Jarett J.K."/>
            <person name="Geller-Mcgrath D.E."/>
            <person name="Sieber C.M.K."/>
            <person name="Emerson J.B."/>
            <person name="Anantharaman K."/>
            <person name="Thomas B.C."/>
            <person name="Malmstrom R."/>
            <person name="Stieglmeier M."/>
            <person name="Klingl A."/>
            <person name="Woyke T."/>
            <person name="Ryan C.M."/>
            <person name="Banfield J.F."/>
        </authorList>
    </citation>
    <scope>NUCLEOTIDE SEQUENCE [LARGE SCALE GENOMIC DNA]</scope>
</reference>
<dbReference type="Proteomes" id="UP000230956">
    <property type="component" value="Unassembled WGS sequence"/>
</dbReference>
<gene>
    <name evidence="1" type="ORF">COY37_09655</name>
</gene>
<dbReference type="InterPro" id="IPR007511">
    <property type="entry name" value="DUF501"/>
</dbReference>
<sequence>MNTTIDGKDMVTVYAQLKRKPRGLKKIASRCAFGCPQVVETHAFIEDAKPFPTLYWLTCPLKVKAVSRMEDDGWAERLRERIAVDSELRERLECAQEDYKLRRRAGTGTDIDKDIDEETSVAGHPVFETGVGGVHNLNAVKCLHAHYAHYLADGNNPIGELVEKELSGSTGLECKEPCDRNENRRD</sequence>
<dbReference type="AlphaFoldDB" id="A0A2M7T5V1"/>
<evidence type="ECO:0000313" key="2">
    <source>
        <dbReference type="Proteomes" id="UP000230956"/>
    </source>
</evidence>
<comment type="caution">
    <text evidence="1">The sequence shown here is derived from an EMBL/GenBank/DDBJ whole genome shotgun (WGS) entry which is preliminary data.</text>
</comment>
<dbReference type="PANTHER" id="PTHR37163:SF1">
    <property type="entry name" value="DUF501 DOMAIN-CONTAINING PROTEIN"/>
    <property type="match status" value="1"/>
</dbReference>
<accession>A0A2M7T5V1</accession>
<proteinExistence type="predicted"/>
<protein>
    <submittedName>
        <fullName evidence="1">DUF501 domain-containing protein</fullName>
    </submittedName>
</protein>
<evidence type="ECO:0000313" key="1">
    <source>
        <dbReference type="EMBL" id="PIZ35842.1"/>
    </source>
</evidence>
<dbReference type="Pfam" id="PF04417">
    <property type="entry name" value="DUF501"/>
    <property type="match status" value="1"/>
</dbReference>